<dbReference type="PROSITE" id="PS00012">
    <property type="entry name" value="PHOSPHOPANTETHEINE"/>
    <property type="match status" value="1"/>
</dbReference>
<dbReference type="SUPFAM" id="SSF53335">
    <property type="entry name" value="S-adenosyl-L-methionine-dependent methyltransferases"/>
    <property type="match status" value="1"/>
</dbReference>
<feature type="active site" description="Proton acceptor; for dehydratase activity" evidence="9">
    <location>
        <position position="978"/>
    </location>
</feature>
<dbReference type="InterPro" id="IPR049552">
    <property type="entry name" value="PKS_DH_N"/>
</dbReference>
<dbReference type="InterPro" id="IPR050091">
    <property type="entry name" value="PKS_NRPS_Biosynth_Enz"/>
</dbReference>
<organism evidence="13 14">
    <name type="scientific">Apiospora marii</name>
    <dbReference type="NCBI Taxonomy" id="335849"/>
    <lineage>
        <taxon>Eukaryota</taxon>
        <taxon>Fungi</taxon>
        <taxon>Dikarya</taxon>
        <taxon>Ascomycota</taxon>
        <taxon>Pezizomycotina</taxon>
        <taxon>Sordariomycetes</taxon>
        <taxon>Xylariomycetidae</taxon>
        <taxon>Amphisphaeriales</taxon>
        <taxon>Apiosporaceae</taxon>
        <taxon>Apiospora</taxon>
    </lineage>
</organism>
<dbReference type="Gene3D" id="3.40.50.150">
    <property type="entry name" value="Vaccinia Virus protein VP39"/>
    <property type="match status" value="1"/>
</dbReference>
<dbReference type="InterPro" id="IPR023213">
    <property type="entry name" value="CAT-like_dom_sf"/>
</dbReference>
<evidence type="ECO:0000259" key="10">
    <source>
        <dbReference type="PROSITE" id="PS50075"/>
    </source>
</evidence>
<dbReference type="SUPFAM" id="SSF47336">
    <property type="entry name" value="ACP-like"/>
    <property type="match status" value="1"/>
</dbReference>
<dbReference type="InterPro" id="IPR016039">
    <property type="entry name" value="Thiolase-like"/>
</dbReference>
<proteinExistence type="predicted"/>
<dbReference type="Gene3D" id="3.10.129.110">
    <property type="entry name" value="Polyketide synthase dehydratase"/>
    <property type="match status" value="1"/>
</dbReference>
<dbReference type="Gene3D" id="3.30.559.10">
    <property type="entry name" value="Chloramphenicol acetyltransferase-like domain"/>
    <property type="match status" value="1"/>
</dbReference>
<dbReference type="SUPFAM" id="SSF56801">
    <property type="entry name" value="Acetyl-CoA synthetase-like"/>
    <property type="match status" value="1"/>
</dbReference>
<dbReference type="EMBL" id="JAQQWI010000002">
    <property type="protein sequence ID" value="KAK8037345.1"/>
    <property type="molecule type" value="Genomic_DNA"/>
</dbReference>
<comment type="caution">
    <text evidence="13">The sequence shown here is derived from an EMBL/GenBank/DDBJ whole genome shotgun (WGS) entry which is preliminary data.</text>
</comment>
<dbReference type="InterPro" id="IPR042104">
    <property type="entry name" value="PKS_dehydratase_sf"/>
</dbReference>
<keyword evidence="7" id="KW-0560">Oxidoreductase</keyword>
<dbReference type="Pfam" id="PF00698">
    <property type="entry name" value="Acyl_transf_1"/>
    <property type="match status" value="1"/>
</dbReference>
<evidence type="ECO:0000313" key="14">
    <source>
        <dbReference type="Proteomes" id="UP001396898"/>
    </source>
</evidence>
<keyword evidence="2" id="KW-0597">Phosphoprotein</keyword>
<evidence type="ECO:0000256" key="8">
    <source>
        <dbReference type="ARBA" id="ARBA00023268"/>
    </source>
</evidence>
<feature type="active site" description="Proton donor; for dehydratase activity" evidence="9">
    <location>
        <position position="1152"/>
    </location>
</feature>
<dbReference type="Pfam" id="PF00501">
    <property type="entry name" value="AMP-binding"/>
    <property type="match status" value="1"/>
</dbReference>
<dbReference type="InterPro" id="IPR016036">
    <property type="entry name" value="Malonyl_transacylase_ACP-bd"/>
</dbReference>
<feature type="region of interest" description="N-terminal hotdog fold" evidence="9">
    <location>
        <begin position="946"/>
        <end position="1080"/>
    </location>
</feature>
<keyword evidence="3" id="KW-0436">Ligase</keyword>
<evidence type="ECO:0000256" key="3">
    <source>
        <dbReference type="ARBA" id="ARBA00022598"/>
    </source>
</evidence>
<dbReference type="Gene3D" id="3.40.47.10">
    <property type="match status" value="1"/>
</dbReference>
<dbReference type="InterPro" id="IPR013217">
    <property type="entry name" value="Methyltransf_12"/>
</dbReference>
<dbReference type="Pfam" id="PF08242">
    <property type="entry name" value="Methyltransf_12"/>
    <property type="match status" value="1"/>
</dbReference>
<dbReference type="InterPro" id="IPR049900">
    <property type="entry name" value="PKS_mFAS_DH"/>
</dbReference>
<keyword evidence="1" id="KW-0596">Phosphopantetheine</keyword>
<dbReference type="InterPro" id="IPR036291">
    <property type="entry name" value="NAD(P)-bd_dom_sf"/>
</dbReference>
<evidence type="ECO:0000256" key="9">
    <source>
        <dbReference type="PROSITE-ProRule" id="PRU01363"/>
    </source>
</evidence>
<feature type="region of interest" description="C-terminal hotdog fold" evidence="9">
    <location>
        <begin position="1096"/>
        <end position="1244"/>
    </location>
</feature>
<evidence type="ECO:0000259" key="11">
    <source>
        <dbReference type="PROSITE" id="PS52004"/>
    </source>
</evidence>
<dbReference type="InterPro" id="IPR049551">
    <property type="entry name" value="PKS_DH_C"/>
</dbReference>
<dbReference type="CDD" id="cd00833">
    <property type="entry name" value="PKS"/>
    <property type="match status" value="1"/>
</dbReference>
<dbReference type="PROSITE" id="PS50075">
    <property type="entry name" value="CARRIER"/>
    <property type="match status" value="2"/>
</dbReference>
<dbReference type="SMART" id="SM00823">
    <property type="entry name" value="PKS_PP"/>
    <property type="match status" value="2"/>
</dbReference>
<evidence type="ECO:0008006" key="15">
    <source>
        <dbReference type="Google" id="ProtNLM"/>
    </source>
</evidence>
<dbReference type="InterPro" id="IPR020806">
    <property type="entry name" value="PKS_PP-bd"/>
</dbReference>
<dbReference type="InterPro" id="IPR020845">
    <property type="entry name" value="AMP-binding_CS"/>
</dbReference>
<dbReference type="SMART" id="SM00822">
    <property type="entry name" value="PKS_KR"/>
    <property type="match status" value="1"/>
</dbReference>
<dbReference type="InterPro" id="IPR000873">
    <property type="entry name" value="AMP-dep_synth/lig_dom"/>
</dbReference>
<dbReference type="InterPro" id="IPR014030">
    <property type="entry name" value="Ketoacyl_synth_N"/>
</dbReference>
<dbReference type="InterPro" id="IPR036736">
    <property type="entry name" value="ACP-like_sf"/>
</dbReference>
<dbReference type="InterPro" id="IPR001242">
    <property type="entry name" value="Condensation_dom"/>
</dbReference>
<dbReference type="PROSITE" id="PS00455">
    <property type="entry name" value="AMP_BINDING"/>
    <property type="match status" value="1"/>
</dbReference>
<keyword evidence="4" id="KW-0489">Methyltransferase</keyword>
<dbReference type="InterPro" id="IPR016035">
    <property type="entry name" value="Acyl_Trfase/lysoPLipase"/>
</dbReference>
<dbReference type="Pfam" id="PF16197">
    <property type="entry name" value="KAsynt_C_assoc"/>
    <property type="match status" value="1"/>
</dbReference>
<dbReference type="InterPro" id="IPR013120">
    <property type="entry name" value="FAR_NAD-bd"/>
</dbReference>
<dbReference type="Gene3D" id="1.10.1200.10">
    <property type="entry name" value="ACP-like"/>
    <property type="match status" value="1"/>
</dbReference>
<dbReference type="PROSITE" id="PS00606">
    <property type="entry name" value="KS3_1"/>
    <property type="match status" value="1"/>
</dbReference>
<dbReference type="InterPro" id="IPR045851">
    <property type="entry name" value="AMP-bd_C_sf"/>
</dbReference>
<dbReference type="Pfam" id="PF07993">
    <property type="entry name" value="NAD_binding_4"/>
    <property type="match status" value="1"/>
</dbReference>
<dbReference type="CDD" id="cd02440">
    <property type="entry name" value="AdoMet_MTases"/>
    <property type="match status" value="1"/>
</dbReference>
<dbReference type="SUPFAM" id="SSF52777">
    <property type="entry name" value="CoA-dependent acyltransferases"/>
    <property type="match status" value="2"/>
</dbReference>
<dbReference type="Gene3D" id="3.30.300.30">
    <property type="match status" value="1"/>
</dbReference>
<dbReference type="Pfam" id="PF08659">
    <property type="entry name" value="KR"/>
    <property type="match status" value="1"/>
</dbReference>
<dbReference type="PROSITE" id="PS52019">
    <property type="entry name" value="PKS_MFAS_DH"/>
    <property type="match status" value="1"/>
</dbReference>
<dbReference type="InterPro" id="IPR001227">
    <property type="entry name" value="Ac_transferase_dom_sf"/>
</dbReference>
<dbReference type="Proteomes" id="UP001396898">
    <property type="component" value="Unassembled WGS sequence"/>
</dbReference>
<accession>A0ABR1SSN2</accession>
<evidence type="ECO:0000256" key="2">
    <source>
        <dbReference type="ARBA" id="ARBA00022553"/>
    </source>
</evidence>
<dbReference type="InterPro" id="IPR014043">
    <property type="entry name" value="Acyl_transferase_dom"/>
</dbReference>
<keyword evidence="6" id="KW-0677">Repeat</keyword>
<evidence type="ECO:0000256" key="4">
    <source>
        <dbReference type="ARBA" id="ARBA00022603"/>
    </source>
</evidence>
<feature type="domain" description="PKS/mFAS DH" evidence="12">
    <location>
        <begin position="946"/>
        <end position="1244"/>
    </location>
</feature>
<dbReference type="Gene3D" id="3.40.50.12780">
    <property type="entry name" value="N-terminal domain of ligase-like"/>
    <property type="match status" value="1"/>
</dbReference>
<dbReference type="Gene3D" id="3.30.559.30">
    <property type="entry name" value="Nonribosomal peptide synthetase, condensation domain"/>
    <property type="match status" value="1"/>
</dbReference>
<dbReference type="SUPFAM" id="SSF55048">
    <property type="entry name" value="Probable ACP-binding domain of malonyl-CoA ACP transacylase"/>
    <property type="match status" value="1"/>
</dbReference>
<dbReference type="InterPro" id="IPR006162">
    <property type="entry name" value="Ppantetheine_attach_site"/>
</dbReference>
<dbReference type="InterPro" id="IPR020841">
    <property type="entry name" value="PKS_Beta-ketoAc_synthase_dom"/>
</dbReference>
<dbReference type="InterPro" id="IPR009081">
    <property type="entry name" value="PP-bd_ACP"/>
</dbReference>
<dbReference type="Pfam" id="PF02801">
    <property type="entry name" value="Ketoacyl-synt_C"/>
    <property type="match status" value="1"/>
</dbReference>
<dbReference type="InterPro" id="IPR020807">
    <property type="entry name" value="PKS_DH"/>
</dbReference>
<dbReference type="SUPFAM" id="SSF53901">
    <property type="entry name" value="Thiolase-like"/>
    <property type="match status" value="1"/>
</dbReference>
<dbReference type="InterPro" id="IPR018201">
    <property type="entry name" value="Ketoacyl_synth_AS"/>
</dbReference>
<dbReference type="PANTHER" id="PTHR43775:SF20">
    <property type="entry name" value="HYBRID PKS-NRPS SYNTHETASE APDA"/>
    <property type="match status" value="1"/>
</dbReference>
<dbReference type="PANTHER" id="PTHR43775">
    <property type="entry name" value="FATTY ACID SYNTHASE"/>
    <property type="match status" value="1"/>
</dbReference>
<dbReference type="Pfam" id="PF00668">
    <property type="entry name" value="Condensation"/>
    <property type="match status" value="1"/>
</dbReference>
<dbReference type="SUPFAM" id="SSF51735">
    <property type="entry name" value="NAD(P)-binding Rossmann-fold domains"/>
    <property type="match status" value="2"/>
</dbReference>
<dbReference type="InterPro" id="IPR013968">
    <property type="entry name" value="PKS_KR"/>
</dbReference>
<evidence type="ECO:0000313" key="13">
    <source>
        <dbReference type="EMBL" id="KAK8037345.1"/>
    </source>
</evidence>
<evidence type="ECO:0000259" key="12">
    <source>
        <dbReference type="PROSITE" id="PS52019"/>
    </source>
</evidence>
<dbReference type="SMART" id="SM00825">
    <property type="entry name" value="PKS_KS"/>
    <property type="match status" value="1"/>
</dbReference>
<dbReference type="PROSITE" id="PS52004">
    <property type="entry name" value="KS3_2"/>
    <property type="match status" value="1"/>
</dbReference>
<protein>
    <recommendedName>
        <fullName evidence="15">Carrier domain-containing protein</fullName>
    </recommendedName>
</protein>
<dbReference type="InterPro" id="IPR029063">
    <property type="entry name" value="SAM-dependent_MTases_sf"/>
</dbReference>
<dbReference type="InterPro" id="IPR042099">
    <property type="entry name" value="ANL_N_sf"/>
</dbReference>
<feature type="domain" description="Carrier" evidence="10">
    <location>
        <begin position="3443"/>
        <end position="3523"/>
    </location>
</feature>
<dbReference type="Gene3D" id="3.40.366.10">
    <property type="entry name" value="Malonyl-Coenzyme A Acyl Carrier Protein, domain 2"/>
    <property type="match status" value="1"/>
</dbReference>
<dbReference type="Gene3D" id="3.40.50.720">
    <property type="entry name" value="NAD(P)-binding Rossmann-like Domain"/>
    <property type="match status" value="2"/>
</dbReference>
<dbReference type="InterPro" id="IPR014031">
    <property type="entry name" value="Ketoacyl_synth_C"/>
</dbReference>
<dbReference type="InterPro" id="IPR057326">
    <property type="entry name" value="KR_dom"/>
</dbReference>
<dbReference type="Pfam" id="PF00550">
    <property type="entry name" value="PP-binding"/>
    <property type="match status" value="1"/>
</dbReference>
<evidence type="ECO:0000256" key="5">
    <source>
        <dbReference type="ARBA" id="ARBA00022679"/>
    </source>
</evidence>
<gene>
    <name evidence="13" type="ORF">PG991_000691</name>
</gene>
<dbReference type="SMART" id="SM00826">
    <property type="entry name" value="PKS_DH"/>
    <property type="match status" value="1"/>
</dbReference>
<sequence length="3898" mass="428119">MTIPEPIAIIGKGCRLPGNVNTPSELWDVLCNPRDLLSSIPEGRFSTRGFFHEDGHYHGHTNVEKSYLLSTDSSYRHFDAHFFGISPAEARVMDPQMRLLLEIVYEALEDAGQSIDGLQGSDTAVYAGLMTSDYEHIMGREEDGMGTYHVTGTSRALMSNRISYFFDWHGPSMTIDTACSSSLYAVHYAVQQLRSGASRVAVAAGSNLLLDPAGYVAESKLQMLSPSSRSRMWDANADGYARGEGVAAIILKSLSAAQLDGDHIDCIIRETGVNQDGRTQGITVPSARAQADLIRGCYSRAGLDVSKSSGRPQFFEAHGTGTPSGDPIEAEAISKVFGEGGMARNDLPELLVGSYAQIKTLMGHTEATAGLAGILKVSLALQQSIVPPNLLFSRLNPKIEPFYEGLRIPTSTVAWPAHQDTSPRRASVNSFGFGGANAHAILESYPRPARDHVDLGGPIARPFIFSAASNVSLVRYLECVCDYLKTRGASVNMRNLAYTLHSRRTRFSFVAGFSASSPAELAARVEQRIHQLKTKPGELAGTQAPIRSHDDMRPRVLAVFTGQGAQWARMGAKLLAVSASARQVIEELQARLLRLPAEDRPAWTIAEEIQKGTTYSRMGDAEISQPLCTAVEILLVDVLRQAHVDLTAVVGHSSGEIAAAYAAGVISAEDAICIAYYRGRYAHLARGRGAVPGAMMAVESSAADVDELLREPEFVGRACVAAVNSSTSVTVSGDADAIDELRIVFKDEKKFTRILKVDRAYHSHHMTHCSTSYLHSLRELNIEVRPMSRCKWFSSVYPNDFTNWADKLNGPYWDNNMLRPVLFEQAMICARVDSGPFDMIIEVGPHPALKGPCLQNMEDITGHRIPYTGLLRRGTDDMEALTNGLLYVSKHAGKGYVDFQSCDAFISGATVLEVVKALPPYSWNHKEFWHESMYSRALRGRSDAVNELLGHLSPDSTEQDMRWKHLLRPKEIPWLKCHQLQNQIVFPAAGYVATALESARFILGGTTALTIELSNIDIGQALTFDNEDSSVEIVFSVTNIIRRDNGVLTASFTYNAATGRKTNAFEVFASGSICIHDVYHSREPALPVRDIPASNLIAVDANEFYDALSELEYQYSGEFLALSDLKRKLGFATGTITNVESSRLLVPPAVIDAAFQSILLAESAPGDGRLWSMHVPRRIETVVIDFEKCTRIMPKAKRFAFDASQSKDTITITGDVDIFSDSSIHAIVQIEGLECVPLAEATERDDKTLFSTMRWGTALPSEIRVAYTPSGTSQMHDLACLLQRMSCFYLRELILSVPLHHKSRNGGPYTLFFKFASHTLTQARLRGAPFWEPGWDDDTFESVALMSAGYHGIVDVRLLQAIGQRLGDIVMNNQQAIEIGMRDNLLANYYKDTIGMAESLQFVSSFVKQLGFISPRLKCLEVGAGTGGATKAVLKEAGQTISSYTFTDVSSGFFESAQTVLSGLTSCMQFKVFDITKSPDLQGFKGHSYDLIVASMVLHATPSLKQTLAHLRSLLRPGGYLVALEICSDAPSRVGTIFGAFPGWWAGRDEGRDLTPCIDLNNWDVLLRDSGFSGCDTSMQHPDSFIYPMTVFASQAVDNRVAIVRDPLQRSTAATSSPDKIIQDLVILGGSSLQVSGLIKELQNILNECSNTITHFTTLADARIGDISSRTTVLSLVDIDWCVFQSLDVGTWESLKFILEKAGTMLWVSQGRRFANPHSNMACGLFRCVRNEISGLEIQTLDIEDEESLNAVTIGEALIRFSTLAGWKRSNHQEFDETSLLVLDQELVIEKGRRLVSSRVIPHKEMNKRYNSSRRPIFEATDLAHCLVSLIGGSSNQVVKSRSKDFLNSKFSTVVGRTSYALLAPVRVPGHGQLFLSLGSLQGSQTQFVALSTTQTSGISQDTFFALPVAVASDSEASLIYLVSLFNLAAHILDDVKEGCRIIVHEPAPELISVVESRLDARDLQVVFTTSGNYSSPMCIPIHPQSPNRLFKSLNIASTDVFYSFALTNDSLRVADRLRSHLPKHCRIEAMDANTQIGRAPSSSYADKVQTRLRDNVADACDLLSRCPEVDLQYRLVKPWDVSKAQLPIAPQPIVDWSRDDTILTKVLPIDSQPLFSSSKTYWLAGLSGSLGLSLDVAKQDDIAALYGEIRSTLPEIGGIAHGAMVLHDSAISTMGLDVFQDVTRPKVEGSMHMDNLFRNTPLDFFVFFSSLSAAIGSPGQSAYVAANAFMVSLAEQRRSRGLAASVIDIGPVVGAGYITQNQITATAAKSLGMLHMSEKDFHQLFAEAVAAGSPGSDTPIEIISGARLVRTGDKTRPIWASNPLMSHHVLNEQLTGNVSIGKSPKESLQALLYKATSHDAVHKLVKDAILGKLEALLELDSGAIDDPGLDSTRLDELGLDSLMATEIRTWLLRLHVNYPVLKILSGISVSKLVEDTVEGIPLTLIPQVQGLQDPLLAVETDPITSQPNPHVEKREVLPDTDTCHILDDTPDPSIPEHGYQVQMRSSPTLLSSMELSLAQCMFWTASQLFEDRASLNIAASCRIIGPLDPSRLQSATMVVSQRHEALRTSFKVSGGNVEQSVMAESSARLMISDIIDEKSKDIAIAQALTDVQQHHFDLESGETLRLILLRLTPTDHFLIIGTSHLVMDGLSLQIFLTALLWSYNQTEEISTTLQYREHVQAQRHNLDSGEFQMMFRFWQAQYPEFPSPLPILSVSSAKTRASLTKYNNDRVEVLISPRVKTQIQELCRRCRTTPFHFYLACYRALLTRYSVPSDVAIGVTDSNRTAAQVNSIGVYNNVLPLRFFNNVHTKFEDMLRETRSIVYAGLEHSQLPFQAILEGQGQRKRLAFGNLVVEPLAGVVSKTGYDLALDLTDDPEGDCLVALIGRTDLYQKREAEILVKSYENLVKAFAAEPSAKISVPRMYEHNASMLSLTFGQGRLRESQWPETVIHRIDTIWSSFPDILAIEESLGTTTTYGELMCLSYSIATSLVASGAVVGSKVATLQEPTARWVASLLAIMRIGAIYIPLDLSQPWARLAAIMNECEPRFLLLDQTTNLKIHKLQKPEMLLIDVSGLVILPQSPPPIAAAAGSQAMMLFTSGSSGTPKGITLRHEGLRNWIEPAEELYGIGAERVLQQSTCTFDMSLEQILFALCFGGSIFLPERSLRGDACAIAELIAQKGITFTVATPTEYGSWIKHGYTDSLAESSWRVAVSGGEHVANHLVTRFRDMGKADLRFYNTYGPTETTVIATAMEVQYEDGNSSTLGGPTAAGFPLPNYSVFVEDIFATEEARAKGWTRMHRSGDVGRWTANGALLIEGRITGDTQVKLRGIRIDLREVEGAILKEAGSSLSEAVVSVRSSTSEPSEFLVSHVVFDPAYPETRRANFLRSLLASLPLPKYMCPAAIIPISLMPINSSSKLDRKAISQLPLEEDLSKLDHWEKQQAELTEPETRLSEIWLKVVQETFPISRPIMAETDFFHVGGTSLLLLNLRTAIRKLFGVRLRVADMIEASTLGDMVRLIQNKTPAMDNVNWEEETRPTIDVQGLSGPPEEVRSLTQGRVIVLTGTTGFLGRAILHALVDDPTVARVNCIAIRHHDQGSRRAHFPVDDGKTYTYEGDLTAPRLGLGTDDARRIFSEADCIIHCGAQVSHSQSYRSLRLPNLQSTQELISMCVSFGHRTIPMHYISTAQVGVFYAAGTGRREFPEISLAVCAPAQAPGSFEGYQGTKWASERFLERLHHECAPDGWPVCIHRPTMISRADSADASQREQDILGSIRRYSALIAAVPAVPDHCQGVLDSVALGDVVAGILDAVRNPHSAEPGVRFRHYFGKESLELDDGAMRVHLLSLGDGEGQGSHIVGRHLPMAEWVKRAVKIGLHPHVAKWMESMAVPRKQVYPKVIH</sequence>
<feature type="domain" description="Ketosynthase family 3 (KS3)" evidence="11">
    <location>
        <begin position="4"/>
        <end position="444"/>
    </location>
</feature>
<feature type="domain" description="Carrier" evidence="10">
    <location>
        <begin position="2368"/>
        <end position="2441"/>
    </location>
</feature>
<dbReference type="Pfam" id="PF21089">
    <property type="entry name" value="PKS_DH_N"/>
    <property type="match status" value="1"/>
</dbReference>
<evidence type="ECO:0000256" key="1">
    <source>
        <dbReference type="ARBA" id="ARBA00022450"/>
    </source>
</evidence>
<name>A0ABR1SSN2_9PEZI</name>
<keyword evidence="8" id="KW-0511">Multifunctional enzyme</keyword>
<dbReference type="SUPFAM" id="SSF52151">
    <property type="entry name" value="FabD/lysophospholipase-like"/>
    <property type="match status" value="1"/>
</dbReference>
<keyword evidence="14" id="KW-1185">Reference proteome</keyword>
<evidence type="ECO:0000256" key="7">
    <source>
        <dbReference type="ARBA" id="ARBA00023002"/>
    </source>
</evidence>
<dbReference type="SMART" id="SM00827">
    <property type="entry name" value="PKS_AT"/>
    <property type="match status" value="1"/>
</dbReference>
<dbReference type="InterPro" id="IPR032821">
    <property type="entry name" value="PKS_assoc"/>
</dbReference>
<reference evidence="13 14" key="1">
    <citation type="submission" date="2023-01" db="EMBL/GenBank/DDBJ databases">
        <title>Analysis of 21 Apiospora genomes using comparative genomics revels a genus with tremendous synthesis potential of carbohydrate active enzymes and secondary metabolites.</title>
        <authorList>
            <person name="Sorensen T."/>
        </authorList>
    </citation>
    <scope>NUCLEOTIDE SEQUENCE [LARGE SCALE GENOMIC DNA]</scope>
    <source>
        <strain evidence="13 14">CBS 20057</strain>
    </source>
</reference>
<evidence type="ECO:0000256" key="6">
    <source>
        <dbReference type="ARBA" id="ARBA00022737"/>
    </source>
</evidence>
<keyword evidence="5" id="KW-0808">Transferase</keyword>
<dbReference type="Pfam" id="PF14765">
    <property type="entry name" value="PS-DH"/>
    <property type="match status" value="1"/>
</dbReference>
<dbReference type="Pfam" id="PF00109">
    <property type="entry name" value="ketoacyl-synt"/>
    <property type="match status" value="1"/>
</dbReference>